<dbReference type="SUPFAM" id="SSF52540">
    <property type="entry name" value="P-loop containing nucleoside triphosphate hydrolases"/>
    <property type="match status" value="1"/>
</dbReference>
<dbReference type="PANTHER" id="PTHR11564">
    <property type="entry name" value="SIGNAL RECOGNITION PARTICLE 54K PROTEIN SRP54"/>
    <property type="match status" value="1"/>
</dbReference>
<proteinExistence type="inferred from homology"/>
<evidence type="ECO:0000256" key="6">
    <source>
        <dbReference type="ARBA" id="ARBA00023135"/>
    </source>
</evidence>
<evidence type="ECO:0000256" key="9">
    <source>
        <dbReference type="HAMAP-Rule" id="MF_00306"/>
    </source>
</evidence>
<dbReference type="NCBIfam" id="TIGR00959">
    <property type="entry name" value="ffh"/>
    <property type="match status" value="1"/>
</dbReference>
<dbReference type="InterPro" id="IPR022941">
    <property type="entry name" value="SRP54"/>
</dbReference>
<feature type="binding site" evidence="9">
    <location>
        <begin position="107"/>
        <end position="114"/>
    </location>
    <ligand>
        <name>GTP</name>
        <dbReference type="ChEBI" id="CHEBI:37565"/>
    </ligand>
</feature>
<evidence type="ECO:0000256" key="11">
    <source>
        <dbReference type="SAM" id="MobiDB-lite"/>
    </source>
</evidence>
<keyword evidence="2 9" id="KW-0547">Nucleotide-binding</keyword>
<dbReference type="InterPro" id="IPR042101">
    <property type="entry name" value="SRP54_N_sf"/>
</dbReference>
<reference evidence="13 14" key="1">
    <citation type="submission" date="2020-03" db="EMBL/GenBank/DDBJ databases">
        <title>Sequencing the genomes of 1000 actinobacteria strains.</title>
        <authorList>
            <person name="Klenk H.-P."/>
        </authorList>
    </citation>
    <scope>NUCLEOTIDE SEQUENCE [LARGE SCALE GENOMIC DNA]</scope>
    <source>
        <strain evidence="13 14">DSM 45668</strain>
    </source>
</reference>
<evidence type="ECO:0000256" key="7">
    <source>
        <dbReference type="ARBA" id="ARBA00023274"/>
    </source>
</evidence>
<dbReference type="SMART" id="SM00382">
    <property type="entry name" value="AAA"/>
    <property type="match status" value="1"/>
</dbReference>
<dbReference type="SMART" id="SM00962">
    <property type="entry name" value="SRP54"/>
    <property type="match status" value="1"/>
</dbReference>
<evidence type="ECO:0000259" key="12">
    <source>
        <dbReference type="PROSITE" id="PS00300"/>
    </source>
</evidence>
<keyword evidence="6 9" id="KW-0733">Signal recognition particle</keyword>
<dbReference type="Gene3D" id="3.40.50.300">
    <property type="entry name" value="P-loop containing nucleotide triphosphate hydrolases"/>
    <property type="match status" value="1"/>
</dbReference>
<dbReference type="CDD" id="cd18539">
    <property type="entry name" value="SRP_G"/>
    <property type="match status" value="1"/>
</dbReference>
<feature type="binding site" evidence="9">
    <location>
        <begin position="250"/>
        <end position="253"/>
    </location>
    <ligand>
        <name>GTP</name>
        <dbReference type="ChEBI" id="CHEBI:37565"/>
    </ligand>
</feature>
<dbReference type="EMBL" id="JAANOU010000001">
    <property type="protein sequence ID" value="NIH81862.1"/>
    <property type="molecule type" value="Genomic_DNA"/>
</dbReference>
<name>A0ABX0T128_9PSEU</name>
<keyword evidence="4 9" id="KW-0694">RNA-binding</keyword>
<keyword evidence="3 9" id="KW-0378">Hydrolase</keyword>
<dbReference type="PROSITE" id="PS00300">
    <property type="entry name" value="SRP54"/>
    <property type="match status" value="1"/>
</dbReference>
<keyword evidence="7 9" id="KW-0687">Ribonucleoprotein</keyword>
<dbReference type="InterPro" id="IPR004125">
    <property type="entry name" value="Signal_recog_particle_SRP54_M"/>
</dbReference>
<sequence length="506" mass="53981">MFDTLSDRLTSVLQNLRGKGKLTDADIDATAREIRIALLEADVALPVVREFIAHVKERAKGAEVSEALNPAQQVIKIVNEELIGILGGETRRLSLAKNPPTVIMLAGLQGSGKTTLAGKLALFLKKQGHAPLLVACDLQRPNAVTQLQVVGERAGVPTFAPEPGNGVGDPVDVARRGVEEARHAQHDIVIVDTAGRLGVDEELMKQAADIRDAVEPDEVLFVVDAMIGQDAVTTAEAFRDGVGFTGVVLTKLDGDARGGAALSVRQVTGQPILFASNGEKLEDFDTFHPDRMASRILGMGDLLTLIEQAEQAFDQEQAEKAAAKLGTGQLTLEDFLEQMLAVRKMGPIGNLLGMLPGAGQMKEQLAQVDDKHLDRLQAIIRGMTPAERADPKIINGSRRQRIAVGSGVTVREVNDLVNRFFEARKMMQQMAGRFGFGGGSATKRKKGKKGKKGKGPTQPKVRGGFPGGMPMLPPAGGGMPDLSQLGGGMNDVPGFDPAKFKLPKNK</sequence>
<keyword evidence="14" id="KW-1185">Reference proteome</keyword>
<evidence type="ECO:0000313" key="14">
    <source>
        <dbReference type="Proteomes" id="UP000754495"/>
    </source>
</evidence>
<dbReference type="Pfam" id="PF00448">
    <property type="entry name" value="SRP54"/>
    <property type="match status" value="1"/>
</dbReference>
<comment type="catalytic activity">
    <reaction evidence="8 9">
        <text>GTP + H2O = GDP + phosphate + H(+)</text>
        <dbReference type="Rhea" id="RHEA:19669"/>
        <dbReference type="ChEBI" id="CHEBI:15377"/>
        <dbReference type="ChEBI" id="CHEBI:15378"/>
        <dbReference type="ChEBI" id="CHEBI:37565"/>
        <dbReference type="ChEBI" id="CHEBI:43474"/>
        <dbReference type="ChEBI" id="CHEBI:58189"/>
        <dbReference type="EC" id="3.6.5.4"/>
    </reaction>
</comment>
<dbReference type="SMART" id="SM00963">
    <property type="entry name" value="SRP54_N"/>
    <property type="match status" value="1"/>
</dbReference>
<dbReference type="HAMAP" id="MF_00306">
    <property type="entry name" value="SRP54"/>
    <property type="match status" value="1"/>
</dbReference>
<evidence type="ECO:0000256" key="1">
    <source>
        <dbReference type="ARBA" id="ARBA00005450"/>
    </source>
</evidence>
<comment type="subunit">
    <text evidence="9">Part of the signal recognition particle protein translocation system, which is composed of SRP and FtsY.</text>
</comment>
<evidence type="ECO:0000256" key="10">
    <source>
        <dbReference type="SAM" id="Coils"/>
    </source>
</evidence>
<dbReference type="InterPro" id="IPR036891">
    <property type="entry name" value="Signal_recog_part_SRP54_M_sf"/>
</dbReference>
<feature type="domain" description="SRP54-type proteins GTP-binding" evidence="12">
    <location>
        <begin position="271"/>
        <end position="284"/>
    </location>
</feature>
<keyword evidence="10" id="KW-0175">Coiled coil</keyword>
<gene>
    <name evidence="9" type="primary">ffh</name>
    <name evidence="13" type="ORF">FHX46_004392</name>
</gene>
<dbReference type="SUPFAM" id="SSF47446">
    <property type="entry name" value="Signal peptide-binding domain"/>
    <property type="match status" value="1"/>
</dbReference>
<dbReference type="Gene3D" id="1.20.120.140">
    <property type="entry name" value="Signal recognition particle SRP54, nucleotide-binding domain"/>
    <property type="match status" value="1"/>
</dbReference>
<dbReference type="Gene3D" id="1.10.260.30">
    <property type="entry name" value="Signal recognition particle, SRP54 subunit, M-domain"/>
    <property type="match status" value="1"/>
</dbReference>
<accession>A0ABX0T128</accession>
<comment type="domain">
    <text evidence="9">Composed of three domains: the N-terminal N domain, which is responsible for interactions with the ribosome, the central G domain, which binds GTP, and the C-terminal M domain, which binds the RNA and the signal sequence of the RNC.</text>
</comment>
<comment type="similarity">
    <text evidence="1 9">Belongs to the GTP-binding SRP family. SRP54 subfamily.</text>
</comment>
<protein>
    <recommendedName>
        <fullName evidence="9">Signal recognition particle protein</fullName>
        <ecNumber evidence="9">3.6.5.4</ecNumber>
    </recommendedName>
    <alternativeName>
        <fullName evidence="9">Fifty-four homolog</fullName>
    </alternativeName>
</protein>
<dbReference type="InterPro" id="IPR004780">
    <property type="entry name" value="SRP"/>
</dbReference>
<keyword evidence="5 9" id="KW-0342">GTP-binding</keyword>
<evidence type="ECO:0000256" key="3">
    <source>
        <dbReference type="ARBA" id="ARBA00022801"/>
    </source>
</evidence>
<dbReference type="Pfam" id="PF02978">
    <property type="entry name" value="SRP_SPB"/>
    <property type="match status" value="1"/>
</dbReference>
<evidence type="ECO:0000256" key="5">
    <source>
        <dbReference type="ARBA" id="ARBA00023134"/>
    </source>
</evidence>
<evidence type="ECO:0000256" key="4">
    <source>
        <dbReference type="ARBA" id="ARBA00022884"/>
    </source>
</evidence>
<dbReference type="EC" id="3.6.5.4" evidence="9"/>
<feature type="region of interest" description="Disordered" evidence="11">
    <location>
        <begin position="434"/>
        <end position="506"/>
    </location>
</feature>
<evidence type="ECO:0000256" key="2">
    <source>
        <dbReference type="ARBA" id="ARBA00022741"/>
    </source>
</evidence>
<evidence type="ECO:0000313" key="13">
    <source>
        <dbReference type="EMBL" id="NIH81862.1"/>
    </source>
</evidence>
<comment type="subcellular location">
    <subcellularLocation>
        <location evidence="9">Cytoplasm</location>
    </subcellularLocation>
    <text evidence="9">The SRP-RNC complex is targeted to the cytoplasmic membrane.</text>
</comment>
<dbReference type="InterPro" id="IPR027417">
    <property type="entry name" value="P-loop_NTPase"/>
</dbReference>
<dbReference type="RefSeq" id="WP_167098513.1">
    <property type="nucleotide sequence ID" value="NZ_JAANOU010000001.1"/>
</dbReference>
<feature type="compositionally biased region" description="Basic residues" evidence="11">
    <location>
        <begin position="442"/>
        <end position="454"/>
    </location>
</feature>
<dbReference type="InterPro" id="IPR003593">
    <property type="entry name" value="AAA+_ATPase"/>
</dbReference>
<keyword evidence="9" id="KW-0963">Cytoplasm</keyword>
<dbReference type="PANTHER" id="PTHR11564:SF5">
    <property type="entry name" value="SIGNAL RECOGNITION PARTICLE SUBUNIT SRP54"/>
    <property type="match status" value="1"/>
</dbReference>
<organism evidence="13 14">
    <name type="scientific">Amycolatopsis viridis</name>
    <dbReference type="NCBI Taxonomy" id="185678"/>
    <lineage>
        <taxon>Bacteria</taxon>
        <taxon>Bacillati</taxon>
        <taxon>Actinomycetota</taxon>
        <taxon>Actinomycetes</taxon>
        <taxon>Pseudonocardiales</taxon>
        <taxon>Pseudonocardiaceae</taxon>
        <taxon>Amycolatopsis</taxon>
    </lineage>
</organism>
<dbReference type="InterPro" id="IPR013822">
    <property type="entry name" value="Signal_recog_particl_SRP54_hlx"/>
</dbReference>
<dbReference type="Pfam" id="PF02881">
    <property type="entry name" value="SRP54_N"/>
    <property type="match status" value="1"/>
</dbReference>
<dbReference type="Proteomes" id="UP000754495">
    <property type="component" value="Unassembled WGS sequence"/>
</dbReference>
<feature type="compositionally biased region" description="Gly residues" evidence="11">
    <location>
        <begin position="475"/>
        <end position="489"/>
    </location>
</feature>
<dbReference type="InterPro" id="IPR000897">
    <property type="entry name" value="SRP54_GTPase_dom"/>
</dbReference>
<feature type="binding site" evidence="9">
    <location>
        <begin position="192"/>
        <end position="196"/>
    </location>
    <ligand>
        <name>GTP</name>
        <dbReference type="ChEBI" id="CHEBI:37565"/>
    </ligand>
</feature>
<feature type="coiled-coil region" evidence="10">
    <location>
        <begin position="299"/>
        <end position="326"/>
    </location>
</feature>
<comment type="caution">
    <text evidence="13">The sequence shown here is derived from an EMBL/GenBank/DDBJ whole genome shotgun (WGS) entry which is preliminary data.</text>
</comment>
<evidence type="ECO:0000256" key="8">
    <source>
        <dbReference type="ARBA" id="ARBA00048027"/>
    </source>
</evidence>
<comment type="function">
    <text evidence="9">Involved in targeting and insertion of nascent membrane proteins into the cytoplasmic membrane. Binds to the hydrophobic signal sequence of the ribosome-nascent chain (RNC) as it emerges from the ribosomes. The SRP-RNC complex is then targeted to the cytoplasmic membrane where it interacts with the SRP receptor FtsY.</text>
</comment>